<reference evidence="3" key="1">
    <citation type="journal article" date="2019" name="Int. J. Syst. Evol. Microbiol.">
        <title>The Global Catalogue of Microorganisms (GCM) 10K type strain sequencing project: providing services to taxonomists for standard genome sequencing and annotation.</title>
        <authorList>
            <consortium name="The Broad Institute Genomics Platform"/>
            <consortium name="The Broad Institute Genome Sequencing Center for Infectious Disease"/>
            <person name="Wu L."/>
            <person name="Ma J."/>
        </authorList>
    </citation>
    <scope>NUCLEOTIDE SEQUENCE [LARGE SCALE GENOMIC DNA]</scope>
    <source>
        <strain evidence="3">KCTC 23314</strain>
    </source>
</reference>
<dbReference type="Proteomes" id="UP000626210">
    <property type="component" value="Unassembled WGS sequence"/>
</dbReference>
<comment type="caution">
    <text evidence="2">The sequence shown here is derived from an EMBL/GenBank/DDBJ whole genome shotgun (WGS) entry which is preliminary data.</text>
</comment>
<dbReference type="Gene3D" id="3.90.870.10">
    <property type="entry name" value="DHBP synthase"/>
    <property type="match status" value="1"/>
</dbReference>
<dbReference type="Pfam" id="PF01300">
    <property type="entry name" value="Sua5_yciO_yrdC"/>
    <property type="match status" value="1"/>
</dbReference>
<protein>
    <recommendedName>
        <fullName evidence="1">YrdC-like domain-containing protein</fullName>
    </recommendedName>
</protein>
<accession>A0ABQ3FZS3</accession>
<dbReference type="PROSITE" id="PS51163">
    <property type="entry name" value="YRDC"/>
    <property type="match status" value="1"/>
</dbReference>
<dbReference type="InterPro" id="IPR006070">
    <property type="entry name" value="Sua5-like_dom"/>
</dbReference>
<proteinExistence type="predicted"/>
<feature type="domain" description="YrdC-like" evidence="1">
    <location>
        <begin position="26"/>
        <end position="224"/>
    </location>
</feature>
<evidence type="ECO:0000259" key="1">
    <source>
        <dbReference type="PROSITE" id="PS51163"/>
    </source>
</evidence>
<keyword evidence="3" id="KW-1185">Reference proteome</keyword>
<dbReference type="InterPro" id="IPR017945">
    <property type="entry name" value="DHBP_synth_RibB-like_a/b_dom"/>
</dbReference>
<organism evidence="2 3">
    <name type="scientific">Pseudorhodoferax aquiterrae</name>
    <dbReference type="NCBI Taxonomy" id="747304"/>
    <lineage>
        <taxon>Bacteria</taxon>
        <taxon>Pseudomonadati</taxon>
        <taxon>Pseudomonadota</taxon>
        <taxon>Betaproteobacteria</taxon>
        <taxon>Burkholderiales</taxon>
        <taxon>Comamonadaceae</taxon>
    </lineage>
</organism>
<sequence length="263" mass="28850">MHLNFGLSTTILNHTRRLTMPTLDIAGDARRIIDVVKNGGIALVPQHTGYAMCGASMAPLRKIFDTKQRGGHKRNAMAADLPMQRDLMTLDKRAQEMVEAIVLDYDLPLGVIGPFRPDHPLLARLGDEALKASSAGGTIGNLLNAGPLHKELTRISREELVPLFGSSANISGTGSRFTIEEVQPELRAIADIQVDHGLCRYHMYGRSGTLINFQTMQVIRFGACYDLIADVLRRWFRVELPQDPGMAALPSGHVNEFALSNVA</sequence>
<dbReference type="SUPFAM" id="SSF55821">
    <property type="entry name" value="YrdC/RibB"/>
    <property type="match status" value="1"/>
</dbReference>
<evidence type="ECO:0000313" key="3">
    <source>
        <dbReference type="Proteomes" id="UP000626210"/>
    </source>
</evidence>
<name>A0ABQ3FZS3_9BURK</name>
<dbReference type="EMBL" id="BMYK01000004">
    <property type="protein sequence ID" value="GHC77313.1"/>
    <property type="molecule type" value="Genomic_DNA"/>
</dbReference>
<evidence type="ECO:0000313" key="2">
    <source>
        <dbReference type="EMBL" id="GHC77313.1"/>
    </source>
</evidence>
<gene>
    <name evidence="2" type="ORF">GCM10007320_16740</name>
</gene>